<dbReference type="InterPro" id="IPR001845">
    <property type="entry name" value="HTH_ArsR_DNA-bd_dom"/>
</dbReference>
<evidence type="ECO:0000256" key="1">
    <source>
        <dbReference type="ARBA" id="ARBA00023015"/>
    </source>
</evidence>
<dbReference type="InterPro" id="IPR036390">
    <property type="entry name" value="WH_DNA-bd_sf"/>
</dbReference>
<dbReference type="EMBL" id="CAFBLX010000038">
    <property type="protein sequence ID" value="CAB4883026.1"/>
    <property type="molecule type" value="Genomic_DNA"/>
</dbReference>
<dbReference type="PRINTS" id="PR00778">
    <property type="entry name" value="HTHARSR"/>
</dbReference>
<proteinExistence type="predicted"/>
<feature type="domain" description="HTH arsR-type" evidence="4">
    <location>
        <begin position="1"/>
        <end position="92"/>
    </location>
</feature>
<reference evidence="5" key="1">
    <citation type="submission" date="2020-05" db="EMBL/GenBank/DDBJ databases">
        <authorList>
            <person name="Chiriac C."/>
            <person name="Salcher M."/>
            <person name="Ghai R."/>
            <person name="Kavagutti S V."/>
        </authorList>
    </citation>
    <scope>NUCLEOTIDE SEQUENCE</scope>
</reference>
<dbReference type="Gene3D" id="1.10.10.10">
    <property type="entry name" value="Winged helix-like DNA-binding domain superfamily/Winged helix DNA-binding domain"/>
    <property type="match status" value="1"/>
</dbReference>
<organism evidence="5">
    <name type="scientific">freshwater metagenome</name>
    <dbReference type="NCBI Taxonomy" id="449393"/>
    <lineage>
        <taxon>unclassified sequences</taxon>
        <taxon>metagenomes</taxon>
        <taxon>ecological metagenomes</taxon>
    </lineage>
</organism>
<evidence type="ECO:0000313" key="5">
    <source>
        <dbReference type="EMBL" id="CAB4883026.1"/>
    </source>
</evidence>
<accession>A0A6J7EJ19</accession>
<evidence type="ECO:0000256" key="2">
    <source>
        <dbReference type="ARBA" id="ARBA00023125"/>
    </source>
</evidence>
<protein>
    <submittedName>
        <fullName evidence="5">Unannotated protein</fullName>
    </submittedName>
</protein>
<dbReference type="GO" id="GO:0003700">
    <property type="term" value="F:DNA-binding transcription factor activity"/>
    <property type="evidence" value="ECO:0007669"/>
    <property type="project" value="InterPro"/>
</dbReference>
<dbReference type="SUPFAM" id="SSF46785">
    <property type="entry name" value="Winged helix' DNA-binding domain"/>
    <property type="match status" value="1"/>
</dbReference>
<dbReference type="AlphaFoldDB" id="A0A6J7EJ19"/>
<keyword evidence="1" id="KW-0805">Transcription regulation</keyword>
<sequence>MSDMSVSAILHALSDETRLDMVRRLADSKVDMACGQLYEDLAKSSASYHFSILRNSGIIEQYEQSGRKFNKLRSAHIEAAAPGVLKLVLEAFRREHAGR</sequence>
<evidence type="ECO:0000256" key="3">
    <source>
        <dbReference type="ARBA" id="ARBA00023163"/>
    </source>
</evidence>
<name>A0A6J7EJ19_9ZZZZ</name>
<dbReference type="SMART" id="SM00418">
    <property type="entry name" value="HTH_ARSR"/>
    <property type="match status" value="1"/>
</dbReference>
<evidence type="ECO:0000259" key="4">
    <source>
        <dbReference type="PROSITE" id="PS50987"/>
    </source>
</evidence>
<dbReference type="PANTHER" id="PTHR33154:SF12">
    <property type="entry name" value="TRANSCRIPTIONAL REGULATORY PROTEIN"/>
    <property type="match status" value="1"/>
</dbReference>
<dbReference type="PROSITE" id="PS50987">
    <property type="entry name" value="HTH_ARSR_2"/>
    <property type="match status" value="1"/>
</dbReference>
<dbReference type="InterPro" id="IPR051081">
    <property type="entry name" value="HTH_MetalResp_TranReg"/>
</dbReference>
<keyword evidence="3" id="KW-0804">Transcription</keyword>
<dbReference type="PANTHER" id="PTHR33154">
    <property type="entry name" value="TRANSCRIPTIONAL REGULATOR, ARSR FAMILY"/>
    <property type="match status" value="1"/>
</dbReference>
<dbReference type="InterPro" id="IPR036388">
    <property type="entry name" value="WH-like_DNA-bd_sf"/>
</dbReference>
<dbReference type="InterPro" id="IPR011991">
    <property type="entry name" value="ArsR-like_HTH"/>
</dbReference>
<gene>
    <name evidence="5" type="ORF">UFOPK3472_00828</name>
</gene>
<keyword evidence="2" id="KW-0238">DNA-binding</keyword>
<dbReference type="GO" id="GO:0003677">
    <property type="term" value="F:DNA binding"/>
    <property type="evidence" value="ECO:0007669"/>
    <property type="project" value="UniProtKB-KW"/>
</dbReference>
<dbReference type="Pfam" id="PF12840">
    <property type="entry name" value="HTH_20"/>
    <property type="match status" value="1"/>
</dbReference>
<dbReference type="CDD" id="cd00090">
    <property type="entry name" value="HTH_ARSR"/>
    <property type="match status" value="1"/>
</dbReference>